<proteinExistence type="predicted"/>
<name>A0AAD9DE73_9STRA</name>
<dbReference type="EMBL" id="JATAAI010000011">
    <property type="protein sequence ID" value="KAK1742438.1"/>
    <property type="molecule type" value="Genomic_DNA"/>
</dbReference>
<protein>
    <submittedName>
        <fullName evidence="1">Uncharacterized protein</fullName>
    </submittedName>
</protein>
<evidence type="ECO:0000313" key="2">
    <source>
        <dbReference type="Proteomes" id="UP001224775"/>
    </source>
</evidence>
<organism evidence="1 2">
    <name type="scientific">Skeletonema marinoi</name>
    <dbReference type="NCBI Taxonomy" id="267567"/>
    <lineage>
        <taxon>Eukaryota</taxon>
        <taxon>Sar</taxon>
        <taxon>Stramenopiles</taxon>
        <taxon>Ochrophyta</taxon>
        <taxon>Bacillariophyta</taxon>
        <taxon>Coscinodiscophyceae</taxon>
        <taxon>Thalassiosirophycidae</taxon>
        <taxon>Thalassiosirales</taxon>
        <taxon>Skeletonemataceae</taxon>
        <taxon>Skeletonema</taxon>
        <taxon>Skeletonema marinoi-dohrnii complex</taxon>
    </lineage>
</organism>
<dbReference type="Proteomes" id="UP001224775">
    <property type="component" value="Unassembled WGS sequence"/>
</dbReference>
<reference evidence="1" key="1">
    <citation type="submission" date="2023-06" db="EMBL/GenBank/DDBJ databases">
        <title>Survivors Of The Sea: Transcriptome response of Skeletonema marinoi to long-term dormancy.</title>
        <authorList>
            <person name="Pinder M.I.M."/>
            <person name="Kourtchenko O."/>
            <person name="Robertson E.K."/>
            <person name="Larsson T."/>
            <person name="Maumus F."/>
            <person name="Osuna-Cruz C.M."/>
            <person name="Vancaester E."/>
            <person name="Stenow R."/>
            <person name="Vandepoele K."/>
            <person name="Ploug H."/>
            <person name="Bruchert V."/>
            <person name="Godhe A."/>
            <person name="Topel M."/>
        </authorList>
    </citation>
    <scope>NUCLEOTIDE SEQUENCE</scope>
    <source>
        <strain evidence="1">R05AC</strain>
    </source>
</reference>
<gene>
    <name evidence="1" type="ORF">QTG54_007003</name>
</gene>
<evidence type="ECO:0000313" key="1">
    <source>
        <dbReference type="EMBL" id="KAK1742438.1"/>
    </source>
</evidence>
<dbReference type="AlphaFoldDB" id="A0AAD9DE73"/>
<keyword evidence="2" id="KW-1185">Reference proteome</keyword>
<accession>A0AAD9DE73</accession>
<dbReference type="PROSITE" id="PS51257">
    <property type="entry name" value="PROKAR_LIPOPROTEIN"/>
    <property type="match status" value="1"/>
</dbReference>
<sequence length="132" mass="14375">MPTNKLSNCVPLSCLGGSSCCRVWKMTMQPVSTSSSSMLLSLLKEPSMVMVLLSLMLVTSTSMITNDYYDARNGVDVVSDDTDENGNILEEYGHYHPLAQGTVPFSVTKTFDSYLYAILLLSSAFVPGSISR</sequence>
<comment type="caution">
    <text evidence="1">The sequence shown here is derived from an EMBL/GenBank/DDBJ whole genome shotgun (WGS) entry which is preliminary data.</text>
</comment>